<proteinExistence type="inferred from homology"/>
<evidence type="ECO:0000256" key="2">
    <source>
        <dbReference type="ARBA" id="ARBA00007186"/>
    </source>
</evidence>
<evidence type="ECO:0000256" key="6">
    <source>
        <dbReference type="ARBA" id="ARBA00023180"/>
    </source>
</evidence>
<dbReference type="RefSeq" id="WP_008503765.1">
    <property type="nucleotide sequence ID" value="NZ_CM001403.1"/>
</dbReference>
<evidence type="ECO:0000256" key="5">
    <source>
        <dbReference type="ARBA" id="ARBA00022801"/>
    </source>
</evidence>
<dbReference type="InterPro" id="IPR055235">
    <property type="entry name" value="ASD1_cat"/>
</dbReference>
<dbReference type="GO" id="GO:0046373">
    <property type="term" value="P:L-arabinose metabolic process"/>
    <property type="evidence" value="ECO:0007669"/>
    <property type="project" value="InterPro"/>
</dbReference>
<protein>
    <recommendedName>
        <fullName evidence="3">non-reducing end alpha-L-arabinofuranosidase</fullName>
        <ecNumber evidence="3">3.2.1.55</ecNumber>
    </recommendedName>
</protein>
<evidence type="ECO:0000313" key="8">
    <source>
        <dbReference type="EMBL" id="EHQ24238.1"/>
    </source>
</evidence>
<dbReference type="Pfam" id="PF22848">
    <property type="entry name" value="ASD1_dom"/>
    <property type="match status" value="1"/>
</dbReference>
<evidence type="ECO:0000256" key="3">
    <source>
        <dbReference type="ARBA" id="ARBA00012670"/>
    </source>
</evidence>
<gene>
    <name evidence="8" type="ORF">Mucpa_0034</name>
</gene>
<comment type="catalytic activity">
    <reaction evidence="1">
        <text>Hydrolysis of terminal non-reducing alpha-L-arabinofuranoside residues in alpha-L-arabinosides.</text>
        <dbReference type="EC" id="3.2.1.55"/>
    </reaction>
</comment>
<evidence type="ECO:0000313" key="9">
    <source>
        <dbReference type="Proteomes" id="UP000002774"/>
    </source>
</evidence>
<dbReference type="Gene3D" id="3.20.20.80">
    <property type="entry name" value="Glycosidases"/>
    <property type="match status" value="1"/>
</dbReference>
<dbReference type="OrthoDB" id="9758333at2"/>
<feature type="domain" description="Alpha-L-arabinofuranosidase C-terminal" evidence="7">
    <location>
        <begin position="459"/>
        <end position="650"/>
    </location>
</feature>
<keyword evidence="9" id="KW-1185">Reference proteome</keyword>
<keyword evidence="5" id="KW-0378">Hydrolase</keyword>
<dbReference type="SUPFAM" id="SSF51445">
    <property type="entry name" value="(Trans)glycosidases"/>
    <property type="match status" value="1"/>
</dbReference>
<dbReference type="SUPFAM" id="SSF49785">
    <property type="entry name" value="Galactose-binding domain-like"/>
    <property type="match status" value="1"/>
</dbReference>
<dbReference type="HOGENOM" id="CLU_010060_2_1_10"/>
<dbReference type="Proteomes" id="UP000002774">
    <property type="component" value="Chromosome"/>
</dbReference>
<dbReference type="GO" id="GO:0046556">
    <property type="term" value="F:alpha-L-arabinofuranosidase activity"/>
    <property type="evidence" value="ECO:0007669"/>
    <property type="project" value="UniProtKB-EC"/>
</dbReference>
<comment type="similarity">
    <text evidence="2">Belongs to the glycosyl hydrolase 51 family.</text>
</comment>
<dbReference type="SMART" id="SM00813">
    <property type="entry name" value="Alpha-L-AF_C"/>
    <property type="match status" value="1"/>
</dbReference>
<dbReference type="EC" id="3.2.1.55" evidence="3"/>
<organism evidence="8 9">
    <name type="scientific">Mucilaginibacter paludis DSM 18603</name>
    <dbReference type="NCBI Taxonomy" id="714943"/>
    <lineage>
        <taxon>Bacteria</taxon>
        <taxon>Pseudomonadati</taxon>
        <taxon>Bacteroidota</taxon>
        <taxon>Sphingobacteriia</taxon>
        <taxon>Sphingobacteriales</taxon>
        <taxon>Sphingobacteriaceae</taxon>
        <taxon>Mucilaginibacter</taxon>
    </lineage>
</organism>
<dbReference type="InterPro" id="IPR017853">
    <property type="entry name" value="GH"/>
</dbReference>
<dbReference type="Gene3D" id="2.60.40.1180">
    <property type="entry name" value="Golgi alpha-mannosidase II"/>
    <property type="match status" value="1"/>
</dbReference>
<dbReference type="PANTHER" id="PTHR31776:SF0">
    <property type="entry name" value="ALPHA-L-ARABINOFURANOSIDASE 1"/>
    <property type="match status" value="1"/>
</dbReference>
<dbReference type="Pfam" id="PF02018">
    <property type="entry name" value="CBM_4_9"/>
    <property type="match status" value="1"/>
</dbReference>
<name>H1YCQ1_9SPHI</name>
<dbReference type="InterPro" id="IPR051563">
    <property type="entry name" value="Glycosyl_Hydrolase_51"/>
</dbReference>
<accession>H1YCQ1</accession>
<dbReference type="Gene3D" id="2.60.120.260">
    <property type="entry name" value="Galactose-binding domain-like"/>
    <property type="match status" value="1"/>
</dbReference>
<keyword evidence="4" id="KW-0732">Signal</keyword>
<reference evidence="8" key="1">
    <citation type="submission" date="2011-09" db="EMBL/GenBank/DDBJ databases">
        <title>The permanent draft genome of Mucilaginibacter paludis DSM 18603.</title>
        <authorList>
            <consortium name="US DOE Joint Genome Institute (JGI-PGF)"/>
            <person name="Lucas S."/>
            <person name="Han J."/>
            <person name="Lapidus A."/>
            <person name="Bruce D."/>
            <person name="Goodwin L."/>
            <person name="Pitluck S."/>
            <person name="Peters L."/>
            <person name="Kyrpides N."/>
            <person name="Mavromatis K."/>
            <person name="Ivanova N."/>
            <person name="Mikhailova N."/>
            <person name="Held B."/>
            <person name="Detter J.C."/>
            <person name="Tapia R."/>
            <person name="Han C."/>
            <person name="Land M."/>
            <person name="Hauser L."/>
            <person name="Markowitz V."/>
            <person name="Cheng J.-F."/>
            <person name="Hugenholtz P."/>
            <person name="Woyke T."/>
            <person name="Wu D."/>
            <person name="Tindall B."/>
            <person name="Brambilla E."/>
            <person name="Klenk H.-P."/>
            <person name="Eisen J.A."/>
        </authorList>
    </citation>
    <scope>NUCLEOTIDE SEQUENCE [LARGE SCALE GENOMIC DNA]</scope>
    <source>
        <strain evidence="8">DSM 18603</strain>
    </source>
</reference>
<dbReference type="SUPFAM" id="SSF51011">
    <property type="entry name" value="Glycosyl hydrolase domain"/>
    <property type="match status" value="1"/>
</dbReference>
<dbReference type="STRING" id="714943.Mucpa_0034"/>
<dbReference type="InterPro" id="IPR010720">
    <property type="entry name" value="Alpha-L-AF_C"/>
</dbReference>
<dbReference type="PANTHER" id="PTHR31776">
    <property type="entry name" value="ALPHA-L-ARABINOFURANOSIDASE 1"/>
    <property type="match status" value="1"/>
</dbReference>
<dbReference type="InterPro" id="IPR008979">
    <property type="entry name" value="Galactose-bd-like_sf"/>
</dbReference>
<dbReference type="InterPro" id="IPR003305">
    <property type="entry name" value="CenC_carb-bd"/>
</dbReference>
<sequence length="659" mass="73396">MRKITRIFFVCVVLSNALFGQDIKNITVLVDKPTAKVSPNMWGIFFEDINFAADGGLYAELVKNRSFEFLSPLMGWKEVKHDGGSGSTLIINRGEANSNNPRFARITVKSASGSYGLENEGFRGMGIEGGKQYNFSVFARQNSGATKIKIQLLGTDNKILGEAALQNFTDQWNKYSVSFNSTATDAKAHLAVLFEGEGVLDVDMISLFPKDTWKGRPNGLRADLAQKLADLKPGFIRFPGGCIVEGRDLANRYQWKKTVGKVEDRELIINRWNTEFSHRSAPDYFQSYGLGFFEYFQLAEDIGAAPLPILNCGMACQYNTAEVAPLDQIDPFIQDALDLVEFANGPVTSKWGKLRAEMGHPAPFNLKMMGVGNEQWDVQYLDRYKLFAKALNAKYPDIKLITSSGPSPSGAQFDYLQKELRVQKANFLDEHYYQSPDWFMQNASRYDGYDRNSSKIFAGEYAAHIKEPKTAKDAETMNAWISALAEAAFMTGLERNADVVQMASYAPLLAHVEAWQWRPDLIWFDNLRSVATPNYYVQKLFANNKGTDVVPALMDGKILAGKDSLYSSAVIDKTNRQLIVKIVNTSSKPMPVKLSLQNGPAYGKATWTELSSANDLDINTLNDPQRVYPAETALASADLGKSPLKLKPKSVNVIKVSYK</sequence>
<dbReference type="AlphaFoldDB" id="H1YCQ1"/>
<evidence type="ECO:0000259" key="7">
    <source>
        <dbReference type="SMART" id="SM00813"/>
    </source>
</evidence>
<dbReference type="Pfam" id="PF06964">
    <property type="entry name" value="Alpha-L-AF_C"/>
    <property type="match status" value="1"/>
</dbReference>
<dbReference type="EMBL" id="CM001403">
    <property type="protein sequence ID" value="EHQ24238.1"/>
    <property type="molecule type" value="Genomic_DNA"/>
</dbReference>
<evidence type="ECO:0000256" key="1">
    <source>
        <dbReference type="ARBA" id="ARBA00001462"/>
    </source>
</evidence>
<evidence type="ECO:0000256" key="4">
    <source>
        <dbReference type="ARBA" id="ARBA00022729"/>
    </source>
</evidence>
<dbReference type="eggNOG" id="COG3534">
    <property type="taxonomic scope" value="Bacteria"/>
</dbReference>
<dbReference type="InterPro" id="IPR013780">
    <property type="entry name" value="Glyco_hydro_b"/>
</dbReference>
<keyword evidence="6" id="KW-0325">Glycoprotein</keyword>